<feature type="compositionally biased region" description="Basic and acidic residues" evidence="1">
    <location>
        <begin position="32"/>
        <end position="41"/>
    </location>
</feature>
<organism evidence="3 4">
    <name type="scientific">Polarella glacialis</name>
    <name type="common">Dinoflagellate</name>
    <dbReference type="NCBI Taxonomy" id="89957"/>
    <lineage>
        <taxon>Eukaryota</taxon>
        <taxon>Sar</taxon>
        <taxon>Alveolata</taxon>
        <taxon>Dinophyceae</taxon>
        <taxon>Suessiales</taxon>
        <taxon>Suessiaceae</taxon>
        <taxon>Polarella</taxon>
    </lineage>
</organism>
<feature type="signal peptide" evidence="2">
    <location>
        <begin position="1"/>
        <end position="17"/>
    </location>
</feature>
<dbReference type="AlphaFoldDB" id="A0A813JRD4"/>
<keyword evidence="2" id="KW-0732">Signal</keyword>
<feature type="region of interest" description="Disordered" evidence="1">
    <location>
        <begin position="19"/>
        <end position="58"/>
    </location>
</feature>
<dbReference type="EMBL" id="CAJNNW010025931">
    <property type="protein sequence ID" value="CAE8681148.1"/>
    <property type="molecule type" value="Genomic_DNA"/>
</dbReference>
<feature type="chain" id="PRO_5033028020" evidence="2">
    <location>
        <begin position="18"/>
        <end position="359"/>
    </location>
</feature>
<evidence type="ECO:0000256" key="2">
    <source>
        <dbReference type="SAM" id="SignalP"/>
    </source>
</evidence>
<protein>
    <submittedName>
        <fullName evidence="3">Uncharacterized protein</fullName>
    </submittedName>
</protein>
<feature type="compositionally biased region" description="Basic and acidic residues" evidence="1">
    <location>
        <begin position="261"/>
        <end position="273"/>
    </location>
</feature>
<gene>
    <name evidence="3" type="ORF">PGLA2088_LOCUS22289</name>
</gene>
<feature type="region of interest" description="Disordered" evidence="1">
    <location>
        <begin position="199"/>
        <end position="239"/>
    </location>
</feature>
<name>A0A813JRD4_POLGL</name>
<sequence length="359" mass="38915">MMARILFLLALGGIVAAQEVPTGGSPAPSPAEQEKQEKQAAAEEALEAAQKVESDSLAQAQSKLEELKNLLPQITAEMSDKSKLQATVEKIEQDAEYSVKEQRSELLSTYESSLDKMRHMAEGSPEELSSPAAKEQFANLAKEATTASKGLQNVNKQKMKAMKKTYYEMRKGGKSKAVGLWKEVKMEAHQAIKAAGKVESLGRKAGQKEDQYEGAQEKAEKVTENLSETAEKYGEKAEDKVESFYEKMENLVEHRMDAIEHQAERDAKKRIGDVKQVQQEVKEASEQLAEGSQGGQPASSQQSGSPLFLAAAPGGPEELLRKSLVLPGLALVAAMSLALIARVTSIHTPSLSDPPPLLG</sequence>
<feature type="compositionally biased region" description="Basic and acidic residues" evidence="1">
    <location>
        <begin position="200"/>
        <end position="239"/>
    </location>
</feature>
<dbReference type="Proteomes" id="UP000626109">
    <property type="component" value="Unassembled WGS sequence"/>
</dbReference>
<accession>A0A813JRD4</accession>
<evidence type="ECO:0000313" key="3">
    <source>
        <dbReference type="EMBL" id="CAE8681148.1"/>
    </source>
</evidence>
<feature type="compositionally biased region" description="Low complexity" evidence="1">
    <location>
        <begin position="295"/>
        <end position="306"/>
    </location>
</feature>
<proteinExistence type="predicted"/>
<feature type="region of interest" description="Disordered" evidence="1">
    <location>
        <begin position="261"/>
        <end position="313"/>
    </location>
</feature>
<reference evidence="3" key="1">
    <citation type="submission" date="2021-02" db="EMBL/GenBank/DDBJ databases">
        <authorList>
            <person name="Dougan E. K."/>
            <person name="Rhodes N."/>
            <person name="Thang M."/>
            <person name="Chan C."/>
        </authorList>
    </citation>
    <scope>NUCLEOTIDE SEQUENCE</scope>
</reference>
<evidence type="ECO:0000256" key="1">
    <source>
        <dbReference type="SAM" id="MobiDB-lite"/>
    </source>
</evidence>
<comment type="caution">
    <text evidence="3">The sequence shown here is derived from an EMBL/GenBank/DDBJ whole genome shotgun (WGS) entry which is preliminary data.</text>
</comment>
<evidence type="ECO:0000313" key="4">
    <source>
        <dbReference type="Proteomes" id="UP000626109"/>
    </source>
</evidence>